<dbReference type="AlphaFoldDB" id="A0A9R1WTC5"/>
<evidence type="ECO:0000313" key="2">
    <source>
        <dbReference type="EMBL" id="KAJ0227723.1"/>
    </source>
</evidence>
<gene>
    <name evidence="2" type="ORF">LSAT_V11C100023850</name>
</gene>
<keyword evidence="1" id="KW-0812">Transmembrane</keyword>
<protein>
    <recommendedName>
        <fullName evidence="4">Reverse transcriptase zinc-binding domain-containing protein</fullName>
    </recommendedName>
</protein>
<keyword evidence="1" id="KW-1133">Transmembrane helix</keyword>
<keyword evidence="1" id="KW-0472">Membrane</keyword>
<reference evidence="2 3" key="1">
    <citation type="journal article" date="2017" name="Nat. Commun.">
        <title>Genome assembly with in vitro proximity ligation data and whole-genome triplication in lettuce.</title>
        <authorList>
            <person name="Reyes-Chin-Wo S."/>
            <person name="Wang Z."/>
            <person name="Yang X."/>
            <person name="Kozik A."/>
            <person name="Arikit S."/>
            <person name="Song C."/>
            <person name="Xia L."/>
            <person name="Froenicke L."/>
            <person name="Lavelle D.O."/>
            <person name="Truco M.J."/>
            <person name="Xia R."/>
            <person name="Zhu S."/>
            <person name="Xu C."/>
            <person name="Xu H."/>
            <person name="Xu X."/>
            <person name="Cox K."/>
            <person name="Korf I."/>
            <person name="Meyers B.C."/>
            <person name="Michelmore R.W."/>
        </authorList>
    </citation>
    <scope>NUCLEOTIDE SEQUENCE [LARGE SCALE GENOMIC DNA]</scope>
    <source>
        <strain evidence="3">cv. Salinas</strain>
        <tissue evidence="2">Seedlings</tissue>
    </source>
</reference>
<evidence type="ECO:0008006" key="4">
    <source>
        <dbReference type="Google" id="ProtNLM"/>
    </source>
</evidence>
<evidence type="ECO:0000313" key="3">
    <source>
        <dbReference type="Proteomes" id="UP000235145"/>
    </source>
</evidence>
<keyword evidence="3" id="KW-1185">Reference proteome</keyword>
<proteinExistence type="predicted"/>
<organism evidence="2 3">
    <name type="scientific">Lactuca sativa</name>
    <name type="common">Garden lettuce</name>
    <dbReference type="NCBI Taxonomy" id="4236"/>
    <lineage>
        <taxon>Eukaryota</taxon>
        <taxon>Viridiplantae</taxon>
        <taxon>Streptophyta</taxon>
        <taxon>Embryophyta</taxon>
        <taxon>Tracheophyta</taxon>
        <taxon>Spermatophyta</taxon>
        <taxon>Magnoliopsida</taxon>
        <taxon>eudicotyledons</taxon>
        <taxon>Gunneridae</taxon>
        <taxon>Pentapetalae</taxon>
        <taxon>asterids</taxon>
        <taxon>campanulids</taxon>
        <taxon>Asterales</taxon>
        <taxon>Asteraceae</taxon>
        <taxon>Cichorioideae</taxon>
        <taxon>Cichorieae</taxon>
        <taxon>Lactucinae</taxon>
        <taxon>Lactuca</taxon>
    </lineage>
</organism>
<comment type="caution">
    <text evidence="2">The sequence shown here is derived from an EMBL/GenBank/DDBJ whole genome shotgun (WGS) entry which is preliminary data.</text>
</comment>
<sequence>MMLRGHKRLSTIQEVIMLVFIWVVWNFRNMKAHSSSVKSHLVLAYEVQSLSFLWINARKRKDEAFRWDEWCSDPIRECYSRL</sequence>
<accession>A0A9R1WTC5</accession>
<dbReference type="Proteomes" id="UP000235145">
    <property type="component" value="Unassembled WGS sequence"/>
</dbReference>
<name>A0A9R1WTC5_LACSA</name>
<dbReference type="EMBL" id="NBSK02000001">
    <property type="protein sequence ID" value="KAJ0227723.1"/>
    <property type="molecule type" value="Genomic_DNA"/>
</dbReference>
<evidence type="ECO:0000256" key="1">
    <source>
        <dbReference type="SAM" id="Phobius"/>
    </source>
</evidence>
<feature type="transmembrane region" description="Helical" evidence="1">
    <location>
        <begin position="12"/>
        <end position="28"/>
    </location>
</feature>